<proteinExistence type="predicted"/>
<feature type="region of interest" description="Disordered" evidence="1">
    <location>
        <begin position="1"/>
        <end position="23"/>
    </location>
</feature>
<sequence>MVYKMGSPSKSSHTDSSNEEKESKKIWITLPTKYADILDILADDTPGKTRSNRKSVTVEKMVDEYLEKHEKELTDDGKWEKIISVRKRAAKKLERSIEEKVQFIEVYIDNYPEFSKLQSIWKRMKLVQDPDGIDKIYNKVLEKKEQETSELDSLLETI</sequence>
<evidence type="ECO:0000256" key="1">
    <source>
        <dbReference type="SAM" id="MobiDB-lite"/>
    </source>
</evidence>
<name>A0ABY6HT15_9ARCH</name>
<reference evidence="2" key="1">
    <citation type="submission" date="2022-09" db="EMBL/GenBank/DDBJ databases">
        <title>Actin cytoskeleton and complex cell architecture in an #Asgard archaeon.</title>
        <authorList>
            <person name="Ponce Toledo R.I."/>
            <person name="Schleper C."/>
            <person name="Rodrigues Oliveira T."/>
            <person name="Wollweber F."/>
            <person name="Xu J."/>
            <person name="Rittmann S."/>
            <person name="Klingl A."/>
            <person name="Pilhofer M."/>
        </authorList>
    </citation>
    <scope>NUCLEOTIDE SEQUENCE</scope>
    <source>
        <strain evidence="2">B-35</strain>
    </source>
</reference>
<feature type="compositionally biased region" description="Basic and acidic residues" evidence="1">
    <location>
        <begin position="12"/>
        <end position="23"/>
    </location>
</feature>
<evidence type="ECO:0008006" key="4">
    <source>
        <dbReference type="Google" id="ProtNLM"/>
    </source>
</evidence>
<dbReference type="EMBL" id="CP104013">
    <property type="protein sequence ID" value="UYP46551.1"/>
    <property type="molecule type" value="Genomic_DNA"/>
</dbReference>
<accession>A0ABY6HT15</accession>
<gene>
    <name evidence="2" type="ORF">NEF87_002836</name>
</gene>
<organism evidence="2 3">
    <name type="scientific">Candidatus Lokiarchaeum ossiferum</name>
    <dbReference type="NCBI Taxonomy" id="2951803"/>
    <lineage>
        <taxon>Archaea</taxon>
        <taxon>Promethearchaeati</taxon>
        <taxon>Promethearchaeota</taxon>
        <taxon>Promethearchaeia</taxon>
        <taxon>Promethearchaeales</taxon>
        <taxon>Promethearchaeaceae</taxon>
        <taxon>Candidatus Lokiarchaeum</taxon>
    </lineage>
</organism>
<evidence type="ECO:0000313" key="2">
    <source>
        <dbReference type="EMBL" id="UYP46551.1"/>
    </source>
</evidence>
<keyword evidence="3" id="KW-1185">Reference proteome</keyword>
<dbReference type="Proteomes" id="UP001208689">
    <property type="component" value="Chromosome"/>
</dbReference>
<evidence type="ECO:0000313" key="3">
    <source>
        <dbReference type="Proteomes" id="UP001208689"/>
    </source>
</evidence>
<protein>
    <recommendedName>
        <fullName evidence="4">Ribbon-helix-helix protein CopG domain-containing protein</fullName>
    </recommendedName>
</protein>